<dbReference type="InterPro" id="IPR013785">
    <property type="entry name" value="Aldolase_TIM"/>
</dbReference>
<feature type="domain" description="FMN hydroxy acid dehydrogenase" evidence="8">
    <location>
        <begin position="13"/>
        <end position="395"/>
    </location>
</feature>
<dbReference type="GO" id="GO:0004459">
    <property type="term" value="F:L-lactate dehydrogenase (NAD+) activity"/>
    <property type="evidence" value="ECO:0007669"/>
    <property type="project" value="TreeGrafter"/>
</dbReference>
<feature type="binding site" evidence="7">
    <location>
        <begin position="92"/>
        <end position="94"/>
    </location>
    <ligand>
        <name>FMN</name>
        <dbReference type="ChEBI" id="CHEBI:58210"/>
    </ligand>
</feature>
<dbReference type="PANTHER" id="PTHR10578:SF107">
    <property type="entry name" value="2-HYDROXYACID OXIDASE 1"/>
    <property type="match status" value="1"/>
</dbReference>
<dbReference type="Pfam" id="PF01070">
    <property type="entry name" value="FMN_dh"/>
    <property type="match status" value="1"/>
</dbReference>
<dbReference type="InterPro" id="IPR037396">
    <property type="entry name" value="FMN_HAD"/>
</dbReference>
<feature type="binding site" evidence="7">
    <location>
        <position position="141"/>
    </location>
    <ligand>
        <name>FMN</name>
        <dbReference type="ChEBI" id="CHEBI:58210"/>
    </ligand>
</feature>
<reference evidence="9" key="1">
    <citation type="submission" date="2016-03" db="EMBL/GenBank/DDBJ databases">
        <title>Microsymbionts genomes from the relict species Vavilovia formosa.</title>
        <authorList>
            <person name="Chirak E."/>
            <person name="Kimeklis A."/>
            <person name="Kopat V."/>
            <person name="Andronov E."/>
        </authorList>
    </citation>
    <scope>NUCLEOTIDE SEQUENCE [LARGE SCALE GENOMIC DNA]</scope>
    <source>
        <strain evidence="9">Vaf12</strain>
    </source>
</reference>
<dbReference type="EMBL" id="LVYU01000134">
    <property type="protein sequence ID" value="KZA97431.1"/>
    <property type="molecule type" value="Genomic_DNA"/>
</dbReference>
<dbReference type="GO" id="GO:0005886">
    <property type="term" value="C:plasma membrane"/>
    <property type="evidence" value="ECO:0007669"/>
    <property type="project" value="TreeGrafter"/>
</dbReference>
<feature type="binding site" evidence="7">
    <location>
        <position position="292"/>
    </location>
    <ligand>
        <name>glyoxylate</name>
        <dbReference type="ChEBI" id="CHEBI:36655"/>
    </ligand>
</feature>
<feature type="binding site" evidence="7">
    <location>
        <begin position="346"/>
        <end position="347"/>
    </location>
    <ligand>
        <name>FMN</name>
        <dbReference type="ChEBI" id="CHEBI:58210"/>
    </ligand>
</feature>
<evidence type="ECO:0000256" key="6">
    <source>
        <dbReference type="PIRSR" id="PIRSR000138-1"/>
    </source>
</evidence>
<evidence type="ECO:0000256" key="2">
    <source>
        <dbReference type="ARBA" id="ARBA00022630"/>
    </source>
</evidence>
<evidence type="ECO:0000256" key="4">
    <source>
        <dbReference type="ARBA" id="ARBA00023002"/>
    </source>
</evidence>
<evidence type="ECO:0000256" key="1">
    <source>
        <dbReference type="ARBA" id="ARBA00001917"/>
    </source>
</evidence>
<evidence type="ECO:0000259" key="8">
    <source>
        <dbReference type="PROSITE" id="PS51349"/>
    </source>
</evidence>
<evidence type="ECO:0000256" key="5">
    <source>
        <dbReference type="ARBA" id="ARBA00024042"/>
    </source>
</evidence>
<dbReference type="GO" id="GO:0009060">
    <property type="term" value="P:aerobic respiration"/>
    <property type="evidence" value="ECO:0007669"/>
    <property type="project" value="TreeGrafter"/>
</dbReference>
<dbReference type="Gene3D" id="3.20.20.70">
    <property type="entry name" value="Aldolase class I"/>
    <property type="match status" value="1"/>
</dbReference>
<keyword evidence="4" id="KW-0560">Oxidoreductase</keyword>
<dbReference type="FunFam" id="3.20.20.70:FF:000029">
    <property type="entry name" value="L-lactate dehydrogenase"/>
    <property type="match status" value="1"/>
</dbReference>
<accession>A0A154IAJ4</accession>
<feature type="binding site" evidence="7">
    <location>
        <position position="268"/>
    </location>
    <ligand>
        <name>FMN</name>
        <dbReference type="ChEBI" id="CHEBI:58210"/>
    </ligand>
</feature>
<dbReference type="PIRSF" id="PIRSF000138">
    <property type="entry name" value="Al-hdrx_acd_dh"/>
    <property type="match status" value="1"/>
</dbReference>
<organism evidence="9">
    <name type="scientific">Rhizobium leguminosarum</name>
    <dbReference type="NCBI Taxonomy" id="384"/>
    <lineage>
        <taxon>Bacteria</taxon>
        <taxon>Pseudomonadati</taxon>
        <taxon>Pseudomonadota</taxon>
        <taxon>Alphaproteobacteria</taxon>
        <taxon>Hyphomicrobiales</taxon>
        <taxon>Rhizobiaceae</taxon>
        <taxon>Rhizobium/Agrobacterium group</taxon>
        <taxon>Rhizobium</taxon>
    </lineage>
</organism>
<evidence type="ECO:0000256" key="3">
    <source>
        <dbReference type="ARBA" id="ARBA00022643"/>
    </source>
</evidence>
<feature type="binding site" evidence="7">
    <location>
        <position position="169"/>
    </location>
    <ligand>
        <name>FMN</name>
        <dbReference type="ChEBI" id="CHEBI:58210"/>
    </ligand>
</feature>
<dbReference type="PROSITE" id="PS00557">
    <property type="entry name" value="FMN_HYDROXY_ACID_DH_1"/>
    <property type="match status" value="1"/>
</dbReference>
<feature type="binding site" evidence="7">
    <location>
        <position position="295"/>
    </location>
    <ligand>
        <name>glyoxylate</name>
        <dbReference type="ChEBI" id="CHEBI:36655"/>
    </ligand>
</feature>
<evidence type="ECO:0000256" key="7">
    <source>
        <dbReference type="PIRSR" id="PIRSR000138-2"/>
    </source>
</evidence>
<keyword evidence="3 7" id="KW-0288">FMN</keyword>
<feature type="binding site" evidence="7">
    <location>
        <begin position="323"/>
        <end position="327"/>
    </location>
    <ligand>
        <name>FMN</name>
        <dbReference type="ChEBI" id="CHEBI:58210"/>
    </ligand>
</feature>
<feature type="binding site" evidence="7">
    <location>
        <position position="143"/>
    </location>
    <ligand>
        <name>glyoxylate</name>
        <dbReference type="ChEBI" id="CHEBI:36655"/>
    </ligand>
</feature>
<comment type="cofactor">
    <cofactor evidence="1">
        <name>FMN</name>
        <dbReference type="ChEBI" id="CHEBI:58210"/>
    </cofactor>
</comment>
<feature type="binding site" evidence="7">
    <location>
        <position position="121"/>
    </location>
    <ligand>
        <name>FMN</name>
        <dbReference type="ChEBI" id="CHEBI:58210"/>
    </ligand>
</feature>
<sequence length="395" mass="42690">MTIRSGNTDRSTRLCPDVLCLDDFEIEARRHLPKPLFGYIAGATETNASLRHNAEAFQAYAFRPRVLRDVSKRSTETSLFGKTHAAPFGIAPMGISALMAYRGDIVLAQGADQSGIPMIISGSSLIPLEEIAAVSPQAWFQAYLPGEPDRIDALIDRVGAAGLRTLLLTVDTATLPNRENNVRAGFSTPLRPGLRLAWQGISHPRWTTGTFLRTIVRHGIPHFENSYATRGAPIISSNVTRDFGRRDHLNWNHLERIRNRWSGKLVVKGIMHPDDAARAVDTGADGVIVSNHGGRQLDGTASPLQVLPEIASRVGDSVAVMVDGGFRRGTDIMKALALGACFVFVGRPFLYAAAVAGLPGVLKAADILKTELHSNMALLGVTKVGDISADYITRA</sequence>
<dbReference type="RefSeq" id="WP_062944696.1">
    <property type="nucleotide sequence ID" value="NZ_CP171844.1"/>
</dbReference>
<gene>
    <name evidence="9" type="ORF">A4A59_04545</name>
</gene>
<dbReference type="SUPFAM" id="SSF51395">
    <property type="entry name" value="FMN-linked oxidoreductases"/>
    <property type="match status" value="1"/>
</dbReference>
<dbReference type="PANTHER" id="PTHR10578">
    <property type="entry name" value="S -2-HYDROXY-ACID OXIDASE-RELATED"/>
    <property type="match status" value="1"/>
</dbReference>
<feature type="binding site" evidence="7">
    <location>
        <position position="178"/>
    </location>
    <ligand>
        <name>glyoxylate</name>
        <dbReference type="ChEBI" id="CHEBI:36655"/>
    </ligand>
</feature>
<dbReference type="CDD" id="cd02809">
    <property type="entry name" value="alpha_hydroxyacid_oxid_FMN"/>
    <property type="match status" value="1"/>
</dbReference>
<dbReference type="AlphaFoldDB" id="A0A154IAJ4"/>
<protein>
    <submittedName>
        <fullName evidence="9">Alpha-hydroxy-acid oxidizing enzyme</fullName>
    </submittedName>
</protein>
<dbReference type="InterPro" id="IPR012133">
    <property type="entry name" value="Alpha-hydoxy_acid_DH_FMN"/>
</dbReference>
<dbReference type="PROSITE" id="PS51349">
    <property type="entry name" value="FMN_HYDROXY_ACID_DH_2"/>
    <property type="match status" value="1"/>
</dbReference>
<comment type="caution">
    <text evidence="9">The sequence shown here is derived from an EMBL/GenBank/DDBJ whole genome shotgun (WGS) entry which is preliminary data.</text>
</comment>
<feature type="binding site" evidence="7">
    <location>
        <position position="290"/>
    </location>
    <ligand>
        <name>FMN</name>
        <dbReference type="ChEBI" id="CHEBI:58210"/>
    </ligand>
</feature>
<name>A0A154IAJ4_RHILE</name>
<comment type="similarity">
    <text evidence="5">Belongs to the FMN-dependent alpha-hydroxy acid dehydrogenase family.</text>
</comment>
<keyword evidence="2 7" id="KW-0285">Flavoprotein</keyword>
<evidence type="ECO:0000313" key="9">
    <source>
        <dbReference type="EMBL" id="KZA97431.1"/>
    </source>
</evidence>
<dbReference type="InterPro" id="IPR000262">
    <property type="entry name" value="FMN-dep_DH"/>
</dbReference>
<dbReference type="InterPro" id="IPR008259">
    <property type="entry name" value="FMN_hydac_DH_AS"/>
</dbReference>
<proteinExistence type="inferred from homology"/>
<feature type="binding site" evidence="7">
    <location>
        <position position="39"/>
    </location>
    <ligand>
        <name>glyoxylate</name>
        <dbReference type="ChEBI" id="CHEBI:36655"/>
    </ligand>
</feature>
<dbReference type="GO" id="GO:0010181">
    <property type="term" value="F:FMN binding"/>
    <property type="evidence" value="ECO:0007669"/>
    <property type="project" value="InterPro"/>
</dbReference>
<feature type="active site" description="Proton acceptor" evidence="6">
    <location>
        <position position="292"/>
    </location>
</feature>